<sequence>MKNSLLLLFFTFSTQIITAQNVKFQLNDNQTKDPIEFATILLPDYKKSLTSNEKGIFVIDTNKYKFPLKVKIDHFGYDKKEIILQNNNSLQITFIEPSSELLQELIIPPANAKIKERTYGRTSEGSGIGTGEDSAYNSNTSYEFGMVMNIKEKFLKVKKIHWHLEGFTFNRGYFSVYFYEVKNGKPSKRIPHQNINFILSHKSRGWNIINIENMDLYISGHKKIAVIIKQQKIELQENKSVGSFFQNIGLTTGSSFVTRSSPDDEWLTIPASIPLYITVDSYE</sequence>
<proteinExistence type="predicted"/>
<dbReference type="OrthoDB" id="848221at2"/>
<evidence type="ECO:0000313" key="2">
    <source>
        <dbReference type="Proteomes" id="UP000199036"/>
    </source>
</evidence>
<accession>A0A1I4WJJ9</accession>
<evidence type="ECO:0000313" key="1">
    <source>
        <dbReference type="EMBL" id="SFN13400.1"/>
    </source>
</evidence>
<dbReference type="InterPro" id="IPR008969">
    <property type="entry name" value="CarboxyPept-like_regulatory"/>
</dbReference>
<keyword evidence="2" id="KW-1185">Reference proteome</keyword>
<dbReference type="AlphaFoldDB" id="A0A1I4WJJ9"/>
<dbReference type="EMBL" id="FOVI01000001">
    <property type="protein sequence ID" value="SFN13400.1"/>
    <property type="molecule type" value="Genomic_DNA"/>
</dbReference>
<dbReference type="Proteomes" id="UP000199036">
    <property type="component" value="Unassembled WGS sequence"/>
</dbReference>
<name>A0A1I4WJJ9_9FLAO</name>
<gene>
    <name evidence="1" type="ORF">SAMN05421741_101250</name>
</gene>
<dbReference type="STRING" id="913024.SAMN05421741_101250"/>
<dbReference type="RefSeq" id="WP_091517778.1">
    <property type="nucleotide sequence ID" value="NZ_FOVI01000001.1"/>
</dbReference>
<reference evidence="2" key="1">
    <citation type="submission" date="2016-10" db="EMBL/GenBank/DDBJ databases">
        <authorList>
            <person name="Varghese N."/>
            <person name="Submissions S."/>
        </authorList>
    </citation>
    <scope>NUCLEOTIDE SEQUENCE [LARGE SCALE GENOMIC DNA]</scope>
    <source>
        <strain evidence="2">DS-12</strain>
    </source>
</reference>
<dbReference type="SUPFAM" id="SSF49464">
    <property type="entry name" value="Carboxypeptidase regulatory domain-like"/>
    <property type="match status" value="1"/>
</dbReference>
<dbReference type="Pfam" id="PF13715">
    <property type="entry name" value="CarbopepD_reg_2"/>
    <property type="match status" value="1"/>
</dbReference>
<organism evidence="1 2">
    <name type="scientific">Paenimyroides ummariense</name>
    <dbReference type="NCBI Taxonomy" id="913024"/>
    <lineage>
        <taxon>Bacteria</taxon>
        <taxon>Pseudomonadati</taxon>
        <taxon>Bacteroidota</taxon>
        <taxon>Flavobacteriia</taxon>
        <taxon>Flavobacteriales</taxon>
        <taxon>Flavobacteriaceae</taxon>
        <taxon>Paenimyroides</taxon>
    </lineage>
</organism>
<protein>
    <submittedName>
        <fullName evidence="1">CarboxypepD_reg-like domain-containing protein</fullName>
    </submittedName>
</protein>